<gene>
    <name evidence="2" type="ORF">GBO79_00940</name>
</gene>
<comment type="caution">
    <text evidence="2">The sequence shown here is derived from an EMBL/GenBank/DDBJ whole genome shotgun (WGS) entry which is preliminary data.</text>
</comment>
<protein>
    <submittedName>
        <fullName evidence="2">Uncharacterized protein</fullName>
    </submittedName>
</protein>
<dbReference type="EMBL" id="WENB01000001">
    <property type="protein sequence ID" value="KAF0414920.1"/>
    <property type="molecule type" value="Genomic_DNA"/>
</dbReference>
<dbReference type="Pfam" id="PF19952">
    <property type="entry name" value="DUF6414"/>
    <property type="match status" value="1"/>
</dbReference>
<dbReference type="Proteomes" id="UP000472573">
    <property type="component" value="Unassembled WGS sequence"/>
</dbReference>
<evidence type="ECO:0000313" key="3">
    <source>
        <dbReference type="Proteomes" id="UP000472573"/>
    </source>
</evidence>
<organism evidence="2 3">
    <name type="scientific">Pediococcus pentosaceus</name>
    <dbReference type="NCBI Taxonomy" id="1255"/>
    <lineage>
        <taxon>Bacteria</taxon>
        <taxon>Bacillati</taxon>
        <taxon>Bacillota</taxon>
        <taxon>Bacilli</taxon>
        <taxon>Lactobacillales</taxon>
        <taxon>Lactobacillaceae</taxon>
        <taxon>Pediococcus</taxon>
    </lineage>
</organism>
<dbReference type="InterPro" id="IPR045633">
    <property type="entry name" value="DUF6414"/>
</dbReference>
<proteinExistence type="predicted"/>
<feature type="compositionally biased region" description="Low complexity" evidence="1">
    <location>
        <begin position="31"/>
        <end position="41"/>
    </location>
</feature>
<sequence>MRNLNYKEIIYLDSIELNSYLSQLDQGLIDSKQSSTSSGESTSEENKTNGQVGASFGLNFGVNSELKNSETQTEAVNESLNIYFKDYQLQRLLNKAEHDNLISDSPSEGDLIKVTGDFDIFSPSLVSNINPKKIDAISRISGQNKGERKDTENTLKNIASIGNLLENLLPETTLIKVGADSTAILENSNIRSNLGQLNTLLGTKRKITLLGIVDSIALKGKRNIDGLGDLMNSGLQVIAYLNPALLDMTLSSMGLIKKGDFMVKPIAVYFE</sequence>
<feature type="region of interest" description="Disordered" evidence="1">
    <location>
        <begin position="31"/>
        <end position="54"/>
    </location>
</feature>
<reference evidence="3" key="1">
    <citation type="submission" date="2020-03" db="EMBL/GenBank/DDBJ databases">
        <title>SpeciesPrimer: A bioinformatics pipeline dedicated to the design of qPCR primers for the quantification of bacterial species.</title>
        <authorList>
            <person name="Dreier M."/>
            <person name="Berthoud H."/>
            <person name="Shani N."/>
            <person name="Wechsler D."/>
            <person name="Junier P."/>
        </authorList>
    </citation>
    <scope>NUCLEOTIDE SEQUENCE [LARGE SCALE GENOMIC DNA]</scope>
    <source>
        <strain evidence="3">FAM13073</strain>
    </source>
</reference>
<accession>A0ABQ6XIQ0</accession>
<evidence type="ECO:0000256" key="1">
    <source>
        <dbReference type="SAM" id="MobiDB-lite"/>
    </source>
</evidence>
<dbReference type="RefSeq" id="WP_159276364.1">
    <property type="nucleotide sequence ID" value="NZ_WENB01000001.1"/>
</dbReference>
<name>A0ABQ6XIQ0_PEDPE</name>
<evidence type="ECO:0000313" key="2">
    <source>
        <dbReference type="EMBL" id="KAF0414920.1"/>
    </source>
</evidence>
<keyword evidence="3" id="KW-1185">Reference proteome</keyword>